<evidence type="ECO:0000256" key="2">
    <source>
        <dbReference type="ARBA" id="ARBA00023002"/>
    </source>
</evidence>
<dbReference type="Gene3D" id="3.40.50.720">
    <property type="entry name" value="NAD(P)-binding Rossmann-like Domain"/>
    <property type="match status" value="1"/>
</dbReference>
<evidence type="ECO:0000313" key="4">
    <source>
        <dbReference type="EMBL" id="SMO90880.1"/>
    </source>
</evidence>
<dbReference type="PANTHER" id="PTHR43115:SF4">
    <property type="entry name" value="DEHYDROGENASE_REDUCTASE SDR FAMILY MEMBER 11"/>
    <property type="match status" value="1"/>
</dbReference>
<dbReference type="PANTHER" id="PTHR43115">
    <property type="entry name" value="DEHYDROGENASE/REDUCTASE SDR FAMILY MEMBER 11"/>
    <property type="match status" value="1"/>
</dbReference>
<name>A0A521F5S9_9SPHI</name>
<evidence type="ECO:0000256" key="1">
    <source>
        <dbReference type="ARBA" id="ARBA00006484"/>
    </source>
</evidence>
<evidence type="ECO:0000256" key="3">
    <source>
        <dbReference type="RuleBase" id="RU000363"/>
    </source>
</evidence>
<proteinExistence type="inferred from homology"/>
<dbReference type="EMBL" id="FXTN01000010">
    <property type="protein sequence ID" value="SMO90880.1"/>
    <property type="molecule type" value="Genomic_DNA"/>
</dbReference>
<comment type="similarity">
    <text evidence="1 3">Belongs to the short-chain dehydrogenases/reductases (SDR) family.</text>
</comment>
<dbReference type="PRINTS" id="PR00080">
    <property type="entry name" value="SDRFAMILY"/>
</dbReference>
<dbReference type="Pfam" id="PF00106">
    <property type="entry name" value="adh_short"/>
    <property type="match status" value="1"/>
</dbReference>
<evidence type="ECO:0000313" key="5">
    <source>
        <dbReference type="Proteomes" id="UP000320300"/>
    </source>
</evidence>
<dbReference type="Proteomes" id="UP000320300">
    <property type="component" value="Unassembled WGS sequence"/>
</dbReference>
<sequence>MWLSLFLKNILLFRVMNAIVTGATRGIGRAITIKLAEAGYHLAICARSKTDLAALASELAYTGVKVFCYATDLSLKDEIYRFAAEVGTAFDTIDVLVNNAGLFLPGFLMQEEDNSFEQQLFVNLNAPYYLAKHFGKTMSEQGYGHIFSICSVSSKEFKENGGSYGVTKSALLSLNNVLRQELSKYNVKVTAILPGETLTSSWEGTNIAPASFVQPEDIANALYTILNLSSGVNVEEIILKPLNFNA</sequence>
<accession>A0A521F5S9</accession>
<organism evidence="4 5">
    <name type="scientific">Pedobacter westerhofensis</name>
    <dbReference type="NCBI Taxonomy" id="425512"/>
    <lineage>
        <taxon>Bacteria</taxon>
        <taxon>Pseudomonadati</taxon>
        <taxon>Bacteroidota</taxon>
        <taxon>Sphingobacteriia</taxon>
        <taxon>Sphingobacteriales</taxon>
        <taxon>Sphingobacteriaceae</taxon>
        <taxon>Pedobacter</taxon>
    </lineage>
</organism>
<gene>
    <name evidence="4" type="ORF">SAMN06265348_110102</name>
</gene>
<dbReference type="SUPFAM" id="SSF51735">
    <property type="entry name" value="NAD(P)-binding Rossmann-fold domains"/>
    <property type="match status" value="1"/>
</dbReference>
<dbReference type="InterPro" id="IPR020904">
    <property type="entry name" value="Sc_DH/Rdtase_CS"/>
</dbReference>
<dbReference type="PRINTS" id="PR00081">
    <property type="entry name" value="GDHRDH"/>
</dbReference>
<dbReference type="CDD" id="cd05233">
    <property type="entry name" value="SDR_c"/>
    <property type="match status" value="1"/>
</dbReference>
<dbReference type="InterPro" id="IPR002347">
    <property type="entry name" value="SDR_fam"/>
</dbReference>
<keyword evidence="5" id="KW-1185">Reference proteome</keyword>
<dbReference type="GO" id="GO:0016491">
    <property type="term" value="F:oxidoreductase activity"/>
    <property type="evidence" value="ECO:0007669"/>
    <property type="project" value="UniProtKB-KW"/>
</dbReference>
<reference evidence="4 5" key="1">
    <citation type="submission" date="2017-05" db="EMBL/GenBank/DDBJ databases">
        <authorList>
            <person name="Varghese N."/>
            <person name="Submissions S."/>
        </authorList>
    </citation>
    <scope>NUCLEOTIDE SEQUENCE [LARGE SCALE GENOMIC DNA]</scope>
    <source>
        <strain evidence="4 5">DSM 19036</strain>
    </source>
</reference>
<keyword evidence="2" id="KW-0560">Oxidoreductase</keyword>
<protein>
    <submittedName>
        <fullName evidence="4">Short-chain dehydrogenase</fullName>
    </submittedName>
</protein>
<dbReference type="PROSITE" id="PS00061">
    <property type="entry name" value="ADH_SHORT"/>
    <property type="match status" value="1"/>
</dbReference>
<dbReference type="InterPro" id="IPR036291">
    <property type="entry name" value="NAD(P)-bd_dom_sf"/>
</dbReference>
<dbReference type="AlphaFoldDB" id="A0A521F5S9"/>